<dbReference type="OrthoDB" id="5189221at2"/>
<keyword evidence="4" id="KW-0597">Phosphoprotein</keyword>
<dbReference type="Pfam" id="PF00196">
    <property type="entry name" value="GerE"/>
    <property type="match status" value="1"/>
</dbReference>
<keyword evidence="2 7" id="KW-0238">DNA-binding</keyword>
<dbReference type="SUPFAM" id="SSF46894">
    <property type="entry name" value="C-terminal effector domain of the bipartite response regulators"/>
    <property type="match status" value="1"/>
</dbReference>
<dbReference type="Proteomes" id="UP000245639">
    <property type="component" value="Unassembled WGS sequence"/>
</dbReference>
<dbReference type="InterPro" id="IPR001789">
    <property type="entry name" value="Sig_transdc_resp-reg_receiver"/>
</dbReference>
<dbReference type="Pfam" id="PF00072">
    <property type="entry name" value="Response_reg"/>
    <property type="match status" value="1"/>
</dbReference>
<dbReference type="PROSITE" id="PS50110">
    <property type="entry name" value="RESPONSE_REGULATORY"/>
    <property type="match status" value="1"/>
</dbReference>
<dbReference type="InterPro" id="IPR039420">
    <property type="entry name" value="WalR-like"/>
</dbReference>
<feature type="domain" description="HTH luxR-type" evidence="5">
    <location>
        <begin position="164"/>
        <end position="229"/>
    </location>
</feature>
<keyword evidence="8" id="KW-1185">Reference proteome</keyword>
<keyword evidence="3" id="KW-0804">Transcription</keyword>
<dbReference type="InterPro" id="IPR016032">
    <property type="entry name" value="Sig_transdc_resp-reg_C-effctor"/>
</dbReference>
<evidence type="ECO:0000259" key="6">
    <source>
        <dbReference type="PROSITE" id="PS50110"/>
    </source>
</evidence>
<evidence type="ECO:0000313" key="7">
    <source>
        <dbReference type="EMBL" id="PVZ04597.1"/>
    </source>
</evidence>
<dbReference type="Gene3D" id="1.10.10.10">
    <property type="entry name" value="Winged helix-like DNA-binding domain superfamily/Winged helix DNA-binding domain"/>
    <property type="match status" value="1"/>
</dbReference>
<dbReference type="EMBL" id="QEKW01000017">
    <property type="protein sequence ID" value="PVZ04597.1"/>
    <property type="molecule type" value="Genomic_DNA"/>
</dbReference>
<dbReference type="InterPro" id="IPR011006">
    <property type="entry name" value="CheY-like_superfamily"/>
</dbReference>
<dbReference type="SMART" id="SM00421">
    <property type="entry name" value="HTH_LUXR"/>
    <property type="match status" value="1"/>
</dbReference>
<accession>A0A2U1EXE0</accession>
<name>A0A2U1EXE0_9PSEU</name>
<feature type="modified residue" description="4-aspartylphosphate" evidence="4">
    <location>
        <position position="67"/>
    </location>
</feature>
<dbReference type="SUPFAM" id="SSF52172">
    <property type="entry name" value="CheY-like"/>
    <property type="match status" value="1"/>
</dbReference>
<dbReference type="InterPro" id="IPR036388">
    <property type="entry name" value="WH-like_DNA-bd_sf"/>
</dbReference>
<dbReference type="PRINTS" id="PR00038">
    <property type="entry name" value="HTHLUXR"/>
</dbReference>
<reference evidence="7 8" key="1">
    <citation type="submission" date="2018-04" db="EMBL/GenBank/DDBJ databases">
        <title>Genomic Encyclopedia of Type Strains, Phase IV (KMG-IV): sequencing the most valuable type-strain genomes for metagenomic binning, comparative biology and taxonomic classification.</title>
        <authorList>
            <person name="Goeker M."/>
        </authorList>
    </citation>
    <scope>NUCLEOTIDE SEQUENCE [LARGE SCALE GENOMIC DNA]</scope>
    <source>
        <strain evidence="7 8">DSM 45771</strain>
    </source>
</reference>
<evidence type="ECO:0000256" key="2">
    <source>
        <dbReference type="ARBA" id="ARBA00023125"/>
    </source>
</evidence>
<comment type="caution">
    <text evidence="7">The sequence shown here is derived from an EMBL/GenBank/DDBJ whole genome shotgun (WGS) entry which is preliminary data.</text>
</comment>
<dbReference type="CDD" id="cd06170">
    <property type="entry name" value="LuxR_C_like"/>
    <property type="match status" value="1"/>
</dbReference>
<organism evidence="7 8">
    <name type="scientific">Actinomycetospora cinnamomea</name>
    <dbReference type="NCBI Taxonomy" id="663609"/>
    <lineage>
        <taxon>Bacteria</taxon>
        <taxon>Bacillati</taxon>
        <taxon>Actinomycetota</taxon>
        <taxon>Actinomycetes</taxon>
        <taxon>Pseudonocardiales</taxon>
        <taxon>Pseudonocardiaceae</taxon>
        <taxon>Actinomycetospora</taxon>
    </lineage>
</organism>
<dbReference type="RefSeq" id="WP_133252039.1">
    <property type="nucleotide sequence ID" value="NZ_QEKW01000017.1"/>
</dbReference>
<evidence type="ECO:0000256" key="3">
    <source>
        <dbReference type="ARBA" id="ARBA00023163"/>
    </source>
</evidence>
<gene>
    <name evidence="7" type="ORF">C8D89_11750</name>
</gene>
<sequence length="240" mass="26326">MHRVIEEEPAPPQPYPVRVIDDHELFSATLTMALRNEGLDARQLPVADVYDFVSEPLTDRVGLVVLDLDLDRDADGHYVHGADLVKGLRAAGWKVLVVSGGMDQRGTASAIAAGAIGTVPKSRSFDVLLSTVLIAAGGLPVMSEAEHQDWLERHFQYQAQERELSRRLSRLSHREREVLELLAGGMRAAAIAEHFVVSMPTVRSQIRSLLAKLDVGSQLEAVALLRQAPTRTSTQDEAPR</sequence>
<dbReference type="GO" id="GO:0003677">
    <property type="term" value="F:DNA binding"/>
    <property type="evidence" value="ECO:0007669"/>
    <property type="project" value="UniProtKB-KW"/>
</dbReference>
<dbReference type="PROSITE" id="PS50043">
    <property type="entry name" value="HTH_LUXR_2"/>
    <property type="match status" value="1"/>
</dbReference>
<evidence type="ECO:0000259" key="5">
    <source>
        <dbReference type="PROSITE" id="PS50043"/>
    </source>
</evidence>
<dbReference type="PANTHER" id="PTHR43214:SF24">
    <property type="entry name" value="TRANSCRIPTIONAL REGULATORY PROTEIN NARL-RELATED"/>
    <property type="match status" value="1"/>
</dbReference>
<dbReference type="Gene3D" id="3.40.50.2300">
    <property type="match status" value="1"/>
</dbReference>
<dbReference type="PANTHER" id="PTHR43214">
    <property type="entry name" value="TWO-COMPONENT RESPONSE REGULATOR"/>
    <property type="match status" value="1"/>
</dbReference>
<dbReference type="InterPro" id="IPR000792">
    <property type="entry name" value="Tscrpt_reg_LuxR_C"/>
</dbReference>
<protein>
    <submittedName>
        <fullName evidence="7">DNA-binding NarL/FixJ family response regulator</fullName>
    </submittedName>
</protein>
<dbReference type="AlphaFoldDB" id="A0A2U1EXE0"/>
<dbReference type="PROSITE" id="PS00622">
    <property type="entry name" value="HTH_LUXR_1"/>
    <property type="match status" value="1"/>
</dbReference>
<evidence type="ECO:0000256" key="4">
    <source>
        <dbReference type="PROSITE-ProRule" id="PRU00169"/>
    </source>
</evidence>
<dbReference type="GO" id="GO:0000160">
    <property type="term" value="P:phosphorelay signal transduction system"/>
    <property type="evidence" value="ECO:0007669"/>
    <property type="project" value="InterPro"/>
</dbReference>
<evidence type="ECO:0000313" key="8">
    <source>
        <dbReference type="Proteomes" id="UP000245639"/>
    </source>
</evidence>
<keyword evidence="1" id="KW-0805">Transcription regulation</keyword>
<dbReference type="GO" id="GO:0006355">
    <property type="term" value="P:regulation of DNA-templated transcription"/>
    <property type="evidence" value="ECO:0007669"/>
    <property type="project" value="InterPro"/>
</dbReference>
<proteinExistence type="predicted"/>
<feature type="domain" description="Response regulatory" evidence="6">
    <location>
        <begin position="16"/>
        <end position="136"/>
    </location>
</feature>
<evidence type="ECO:0000256" key="1">
    <source>
        <dbReference type="ARBA" id="ARBA00023015"/>
    </source>
</evidence>